<evidence type="ECO:0000259" key="3">
    <source>
        <dbReference type="PROSITE" id="PS50043"/>
    </source>
</evidence>
<dbReference type="SUPFAM" id="SSF46894">
    <property type="entry name" value="C-terminal effector domain of the bipartite response regulators"/>
    <property type="match status" value="1"/>
</dbReference>
<dbReference type="PANTHER" id="PTHR43214:SF42">
    <property type="entry name" value="TRANSCRIPTIONAL REGULATORY PROTEIN DESR"/>
    <property type="match status" value="1"/>
</dbReference>
<dbReference type="SMART" id="SM00421">
    <property type="entry name" value="HTH_LUXR"/>
    <property type="match status" value="1"/>
</dbReference>
<dbReference type="AlphaFoldDB" id="A0A941ALA9"/>
<organism evidence="5 6">
    <name type="scientific">Microbispora oryzae</name>
    <dbReference type="NCBI Taxonomy" id="2806554"/>
    <lineage>
        <taxon>Bacteria</taxon>
        <taxon>Bacillati</taxon>
        <taxon>Actinomycetota</taxon>
        <taxon>Actinomycetes</taxon>
        <taxon>Streptosporangiales</taxon>
        <taxon>Streptosporangiaceae</taxon>
        <taxon>Microbispora</taxon>
    </lineage>
</organism>
<evidence type="ECO:0000313" key="5">
    <source>
        <dbReference type="EMBL" id="MBP2706093.1"/>
    </source>
</evidence>
<dbReference type="GO" id="GO:0000160">
    <property type="term" value="P:phosphorelay signal transduction system"/>
    <property type="evidence" value="ECO:0007669"/>
    <property type="project" value="InterPro"/>
</dbReference>
<dbReference type="CDD" id="cd06170">
    <property type="entry name" value="LuxR_C_like"/>
    <property type="match status" value="1"/>
</dbReference>
<dbReference type="GO" id="GO:0003677">
    <property type="term" value="F:DNA binding"/>
    <property type="evidence" value="ECO:0007669"/>
    <property type="project" value="UniProtKB-KW"/>
</dbReference>
<dbReference type="Pfam" id="PF00072">
    <property type="entry name" value="Response_reg"/>
    <property type="match status" value="1"/>
</dbReference>
<comment type="caution">
    <text evidence="5">The sequence shown here is derived from an EMBL/GenBank/DDBJ whole genome shotgun (WGS) entry which is preliminary data.</text>
</comment>
<dbReference type="PANTHER" id="PTHR43214">
    <property type="entry name" value="TWO-COMPONENT RESPONSE REGULATOR"/>
    <property type="match status" value="1"/>
</dbReference>
<dbReference type="Proteomes" id="UP000674234">
    <property type="component" value="Unassembled WGS sequence"/>
</dbReference>
<dbReference type="PROSITE" id="PS50043">
    <property type="entry name" value="HTH_LUXR_2"/>
    <property type="match status" value="1"/>
</dbReference>
<dbReference type="InterPro" id="IPR016032">
    <property type="entry name" value="Sig_transdc_resp-reg_C-effctor"/>
</dbReference>
<dbReference type="InterPro" id="IPR039420">
    <property type="entry name" value="WalR-like"/>
</dbReference>
<feature type="domain" description="HTH luxR-type" evidence="3">
    <location>
        <begin position="135"/>
        <end position="200"/>
    </location>
</feature>
<keyword evidence="2" id="KW-0597">Phosphoprotein</keyword>
<keyword evidence="6" id="KW-1185">Reference proteome</keyword>
<gene>
    <name evidence="5" type="ORF">JOL79_19990</name>
</gene>
<evidence type="ECO:0000256" key="1">
    <source>
        <dbReference type="ARBA" id="ARBA00023125"/>
    </source>
</evidence>
<proteinExistence type="predicted"/>
<name>A0A941ALA9_9ACTN</name>
<dbReference type="EMBL" id="JAFCNB010000010">
    <property type="protein sequence ID" value="MBP2706093.1"/>
    <property type="molecule type" value="Genomic_DNA"/>
</dbReference>
<dbReference type="RefSeq" id="WP_210157357.1">
    <property type="nucleotide sequence ID" value="NZ_JAFCNB010000010.1"/>
</dbReference>
<reference evidence="5" key="1">
    <citation type="submission" date="2021-02" db="EMBL/GenBank/DDBJ databases">
        <title>Draft genome sequence of Microbispora sp. RL4-1S isolated from rice leaves in Thailand.</title>
        <authorList>
            <person name="Muangham S."/>
            <person name="Duangmal K."/>
        </authorList>
    </citation>
    <scope>NUCLEOTIDE SEQUENCE</scope>
    <source>
        <strain evidence="5">RL4-1S</strain>
    </source>
</reference>
<dbReference type="InterPro" id="IPR000792">
    <property type="entry name" value="Tscrpt_reg_LuxR_C"/>
</dbReference>
<dbReference type="PROSITE" id="PS50110">
    <property type="entry name" value="RESPONSE_REGULATORY"/>
    <property type="match status" value="1"/>
</dbReference>
<dbReference type="InterPro" id="IPR011006">
    <property type="entry name" value="CheY-like_superfamily"/>
</dbReference>
<accession>A0A941ALA9</accession>
<dbReference type="Gene3D" id="3.40.50.2300">
    <property type="match status" value="1"/>
</dbReference>
<sequence length="203" mass="20995">MTIRVLLAEDQTMFRGAMAALLSLESGIEVVGDVGRGDEVVGACQAFDPDVALLDIEMPGIDGLEAARRLATEAPRTNVVIVTTFGRTGYLHAALAAGASGFLLKDAPITELAAAIRKVAAGERVIDPALAIAALSEGSSPLTPREAEVLAAARGHGTIADIAKDLHLSAGTVRNHLSAAIQKLAARTRAEAIEIAQSKGWLV</sequence>
<protein>
    <submittedName>
        <fullName evidence="5">Response regulator transcription factor</fullName>
    </submittedName>
</protein>
<dbReference type="SMART" id="SM00448">
    <property type="entry name" value="REC"/>
    <property type="match status" value="1"/>
</dbReference>
<dbReference type="Pfam" id="PF00196">
    <property type="entry name" value="GerE"/>
    <property type="match status" value="1"/>
</dbReference>
<feature type="modified residue" description="4-aspartylphosphate" evidence="2">
    <location>
        <position position="55"/>
    </location>
</feature>
<dbReference type="SUPFAM" id="SSF52172">
    <property type="entry name" value="CheY-like"/>
    <property type="match status" value="1"/>
</dbReference>
<feature type="domain" description="Response regulatory" evidence="4">
    <location>
        <begin position="4"/>
        <end position="120"/>
    </location>
</feature>
<dbReference type="GO" id="GO:0006355">
    <property type="term" value="P:regulation of DNA-templated transcription"/>
    <property type="evidence" value="ECO:0007669"/>
    <property type="project" value="InterPro"/>
</dbReference>
<evidence type="ECO:0000259" key="4">
    <source>
        <dbReference type="PROSITE" id="PS50110"/>
    </source>
</evidence>
<evidence type="ECO:0000313" key="6">
    <source>
        <dbReference type="Proteomes" id="UP000674234"/>
    </source>
</evidence>
<dbReference type="InterPro" id="IPR001789">
    <property type="entry name" value="Sig_transdc_resp-reg_receiver"/>
</dbReference>
<evidence type="ECO:0000256" key="2">
    <source>
        <dbReference type="PROSITE-ProRule" id="PRU00169"/>
    </source>
</evidence>
<keyword evidence="1" id="KW-0238">DNA-binding</keyword>